<organism evidence="3 4">
    <name type="scientific">Photinus pyralis</name>
    <name type="common">Common eastern firefly</name>
    <name type="synonym">Lampyris pyralis</name>
    <dbReference type="NCBI Taxonomy" id="7054"/>
    <lineage>
        <taxon>Eukaryota</taxon>
        <taxon>Metazoa</taxon>
        <taxon>Ecdysozoa</taxon>
        <taxon>Arthropoda</taxon>
        <taxon>Hexapoda</taxon>
        <taxon>Insecta</taxon>
        <taxon>Pterygota</taxon>
        <taxon>Neoptera</taxon>
        <taxon>Endopterygota</taxon>
        <taxon>Coleoptera</taxon>
        <taxon>Polyphaga</taxon>
        <taxon>Elateriformia</taxon>
        <taxon>Elateroidea</taxon>
        <taxon>Lampyridae</taxon>
        <taxon>Lampyrinae</taxon>
        <taxon>Photinus</taxon>
    </lineage>
</organism>
<dbReference type="PANTHER" id="PTHR47595">
    <property type="entry name" value="HEAT SHOCK 70 KDA PROTEIN 14"/>
    <property type="match status" value="1"/>
</dbReference>
<dbReference type="OrthoDB" id="676304at2759"/>
<proteinExistence type="predicted"/>
<evidence type="ECO:0000256" key="1">
    <source>
        <dbReference type="SAM" id="MobiDB-lite"/>
    </source>
</evidence>
<dbReference type="Proteomes" id="UP000327044">
    <property type="component" value="Unassembled WGS sequence"/>
</dbReference>
<dbReference type="AlphaFoldDB" id="A0A5N4B732"/>
<evidence type="ECO:0000259" key="2">
    <source>
        <dbReference type="PROSITE" id="PS50090"/>
    </source>
</evidence>
<evidence type="ECO:0000313" key="3">
    <source>
        <dbReference type="EMBL" id="KAB0805376.1"/>
    </source>
</evidence>
<dbReference type="InterPro" id="IPR044822">
    <property type="entry name" value="Myb_DNA-bind_4"/>
</dbReference>
<name>A0A5N4B732_PHOPY</name>
<keyword evidence="4" id="KW-1185">Reference proteome</keyword>
<accession>A0A5N4B732</accession>
<comment type="caution">
    <text evidence="3">The sequence shown here is derived from an EMBL/GenBank/DDBJ whole genome shotgun (WGS) entry which is preliminary data.</text>
</comment>
<dbReference type="InterPro" id="IPR001005">
    <property type="entry name" value="SANT/Myb"/>
</dbReference>
<feature type="compositionally biased region" description="Basic and acidic residues" evidence="1">
    <location>
        <begin position="187"/>
        <end position="199"/>
    </location>
</feature>
<dbReference type="InParanoid" id="A0A5N4B732"/>
<gene>
    <name evidence="3" type="ORF">PPYR_02346</name>
</gene>
<feature type="domain" description="Myb-like" evidence="2">
    <location>
        <begin position="33"/>
        <end position="97"/>
    </location>
</feature>
<feature type="compositionally biased region" description="Low complexity" evidence="1">
    <location>
        <begin position="162"/>
        <end position="178"/>
    </location>
</feature>
<dbReference type="PROSITE" id="PS50090">
    <property type="entry name" value="MYB_LIKE"/>
    <property type="match status" value="1"/>
</dbReference>
<dbReference type="Gene3D" id="1.10.10.60">
    <property type="entry name" value="Homeodomain-like"/>
    <property type="match status" value="1"/>
</dbReference>
<feature type="region of interest" description="Disordered" evidence="1">
    <location>
        <begin position="158"/>
        <end position="199"/>
    </location>
</feature>
<dbReference type="PANTHER" id="PTHR47595:SF1">
    <property type="entry name" value="MYB_SANT-LIKE DNA-BINDING DOMAIN-CONTAINING PROTEIN"/>
    <property type="match status" value="1"/>
</dbReference>
<reference evidence="3 4" key="1">
    <citation type="journal article" date="2018" name="Elife">
        <title>Firefly genomes illuminate parallel origins of bioluminescence in beetles.</title>
        <authorList>
            <person name="Fallon T.R."/>
            <person name="Lower S.E."/>
            <person name="Chang C.H."/>
            <person name="Bessho-Uehara M."/>
            <person name="Martin G.J."/>
            <person name="Bewick A.J."/>
            <person name="Behringer M."/>
            <person name="Debat H.J."/>
            <person name="Wong I."/>
            <person name="Day J.C."/>
            <person name="Suvorov A."/>
            <person name="Silva C.J."/>
            <person name="Stanger-Hall K.F."/>
            <person name="Hall D.W."/>
            <person name="Schmitz R.J."/>
            <person name="Nelson D.R."/>
            <person name="Lewis S.M."/>
            <person name="Shigenobu S."/>
            <person name="Bybee S.M."/>
            <person name="Larracuente A.M."/>
            <person name="Oba Y."/>
            <person name="Weng J.K."/>
        </authorList>
    </citation>
    <scope>NUCLEOTIDE SEQUENCE [LARGE SCALE GENOMIC DNA]</scope>
    <source>
        <strain evidence="3">1611_PpyrPB1</strain>
        <tissue evidence="3">Whole body</tissue>
    </source>
</reference>
<dbReference type="EMBL" id="VVIM01000001">
    <property type="protein sequence ID" value="KAB0805376.1"/>
    <property type="molecule type" value="Genomic_DNA"/>
</dbReference>
<protein>
    <recommendedName>
        <fullName evidence="2">Myb-like domain-containing protein</fullName>
    </recommendedName>
</protein>
<evidence type="ECO:0000313" key="4">
    <source>
        <dbReference type="Proteomes" id="UP000327044"/>
    </source>
</evidence>
<sequence>MLVNVAQEFVTYPVETVEIVKEFEENGNNEADLPMEDRRMWTDDSTRILIELYQKFNEEFNSGIKKFVWNKIGSHISQVVGMTITGVQCDTKWKGLVKQYKSIKKHNDTSGNDTKYWKFYACMDEILFNKPEINAVATCSSSRGLKVAPEFLETNLQHETTKNNTPSPSTSRCSTPVSNRNKPLKRKVSENAYERRHKEKLERQDRFLNIFEKLVDKLGTDANHCNNCVGDKEN</sequence>
<dbReference type="Pfam" id="PF13837">
    <property type="entry name" value="Myb_DNA-bind_4"/>
    <property type="match status" value="1"/>
</dbReference>